<evidence type="ECO:0000259" key="4">
    <source>
        <dbReference type="Pfam" id="PF04884"/>
    </source>
</evidence>
<accession>A9UR04</accession>
<sequence length="272" mass="29085">MTASGVLSMQALLYAAGLGAGSVPLAAAINWVLKDGLGQLGGVLYGTLFGPRFDRDPKRQRFWSLVALQGANLTELLIPLVPHLFLPLASAANIAKNISFLASSATRAQMHASFVRRANLGDITAKIGAQSIGASVVGTALGIFVSTHTGSDVTNIIPAFVPLALACLYFNHLSSKHVVLSTLNEQRLELAMHPWLQDLASPDQTYGHHPPQGCGEALKQKDDVADVLATHFRSQGWDLSAFPVASHRPLQVEPSTQYRENAVAEPQTRPQP</sequence>
<comment type="similarity">
    <text evidence="1">Belongs to the RUS1 family.</text>
</comment>
<evidence type="ECO:0000313" key="6">
    <source>
        <dbReference type="Proteomes" id="UP000001357"/>
    </source>
</evidence>
<name>A9UR04_MONBE</name>
<dbReference type="InParanoid" id="A9UR04"/>
<dbReference type="GeneID" id="5887528"/>
<dbReference type="Pfam" id="PF04884">
    <property type="entry name" value="UVB_sens_prot"/>
    <property type="match status" value="1"/>
</dbReference>
<keyword evidence="3" id="KW-0812">Transmembrane</keyword>
<evidence type="ECO:0000256" key="3">
    <source>
        <dbReference type="SAM" id="Phobius"/>
    </source>
</evidence>
<dbReference type="InterPro" id="IPR006968">
    <property type="entry name" value="RUS_fam"/>
</dbReference>
<protein>
    <recommendedName>
        <fullName evidence="4">Protein root UVB sensitive/RUS domain-containing protein</fullName>
    </recommendedName>
</protein>
<dbReference type="PANTHER" id="PTHR12770:SF22">
    <property type="entry name" value="PROTEIN ROOT UVB SENSITIVE 1, CHLOROPLASTIC"/>
    <property type="match status" value="1"/>
</dbReference>
<feature type="region of interest" description="Disordered" evidence="2">
    <location>
        <begin position="250"/>
        <end position="272"/>
    </location>
</feature>
<dbReference type="PANTHER" id="PTHR12770">
    <property type="entry name" value="RUS1 FAMILY PROTEIN C16ORF58"/>
    <property type="match status" value="1"/>
</dbReference>
<evidence type="ECO:0000256" key="1">
    <source>
        <dbReference type="ARBA" id="ARBA00007558"/>
    </source>
</evidence>
<evidence type="ECO:0000313" key="5">
    <source>
        <dbReference type="EMBL" id="EDQ93134.1"/>
    </source>
</evidence>
<dbReference type="Proteomes" id="UP000001357">
    <property type="component" value="Unassembled WGS sequence"/>
</dbReference>
<feature type="transmembrane region" description="Helical" evidence="3">
    <location>
        <begin position="12"/>
        <end position="33"/>
    </location>
</feature>
<dbReference type="RefSeq" id="XP_001742896.1">
    <property type="nucleotide sequence ID" value="XM_001742844.1"/>
</dbReference>
<proteinExistence type="inferred from homology"/>
<feature type="domain" description="Protein root UVB sensitive/RUS" evidence="4">
    <location>
        <begin position="3"/>
        <end position="197"/>
    </location>
</feature>
<gene>
    <name evidence="5" type="ORF">MONBRDRAFT_5446</name>
</gene>
<reference evidence="5 6" key="1">
    <citation type="journal article" date="2008" name="Nature">
        <title>The genome of the choanoflagellate Monosiga brevicollis and the origin of metazoans.</title>
        <authorList>
            <consortium name="JGI Sequencing"/>
            <person name="King N."/>
            <person name="Westbrook M.J."/>
            <person name="Young S.L."/>
            <person name="Kuo A."/>
            <person name="Abedin M."/>
            <person name="Chapman J."/>
            <person name="Fairclough S."/>
            <person name="Hellsten U."/>
            <person name="Isogai Y."/>
            <person name="Letunic I."/>
            <person name="Marr M."/>
            <person name="Pincus D."/>
            <person name="Putnam N."/>
            <person name="Rokas A."/>
            <person name="Wright K.J."/>
            <person name="Zuzow R."/>
            <person name="Dirks W."/>
            <person name="Good M."/>
            <person name="Goodstein D."/>
            <person name="Lemons D."/>
            <person name="Li W."/>
            <person name="Lyons J.B."/>
            <person name="Morris A."/>
            <person name="Nichols S."/>
            <person name="Richter D.J."/>
            <person name="Salamov A."/>
            <person name="Bork P."/>
            <person name="Lim W.A."/>
            <person name="Manning G."/>
            <person name="Miller W.T."/>
            <person name="McGinnis W."/>
            <person name="Shapiro H."/>
            <person name="Tjian R."/>
            <person name="Grigoriev I.V."/>
            <person name="Rokhsar D."/>
        </authorList>
    </citation>
    <scope>NUCLEOTIDE SEQUENCE [LARGE SCALE GENOMIC DNA]</scope>
    <source>
        <strain evidence="6">MX1 / ATCC 50154</strain>
    </source>
</reference>
<dbReference type="eggNOG" id="KOG4249">
    <property type="taxonomic scope" value="Eukaryota"/>
</dbReference>
<dbReference type="KEGG" id="mbr:MONBRDRAFT_5446"/>
<dbReference type="EMBL" id="CH991543">
    <property type="protein sequence ID" value="EDQ93134.1"/>
    <property type="molecule type" value="Genomic_DNA"/>
</dbReference>
<keyword evidence="3" id="KW-0472">Membrane</keyword>
<evidence type="ECO:0000256" key="2">
    <source>
        <dbReference type="SAM" id="MobiDB-lite"/>
    </source>
</evidence>
<dbReference type="InterPro" id="IPR054549">
    <property type="entry name" value="UVB_sens_RUS_dom"/>
</dbReference>
<keyword evidence="6" id="KW-1185">Reference proteome</keyword>
<dbReference type="OMA" id="MHLYANY"/>
<keyword evidence="3" id="KW-1133">Transmembrane helix</keyword>
<dbReference type="AlphaFoldDB" id="A9UR04"/>
<organism evidence="5 6">
    <name type="scientific">Monosiga brevicollis</name>
    <name type="common">Choanoflagellate</name>
    <dbReference type="NCBI Taxonomy" id="81824"/>
    <lineage>
        <taxon>Eukaryota</taxon>
        <taxon>Choanoflagellata</taxon>
        <taxon>Craspedida</taxon>
        <taxon>Salpingoecidae</taxon>
        <taxon>Monosiga</taxon>
    </lineage>
</organism>